<sequence>MTDLVRIGDLAKGTGLSIRTLHYYDEIGLLSPSHRNHAGHRFYGDQDIVQLQQILSLRQLGFSLDEIRECLQSPEYSLPQVIELHRIRVREQMALSRTLLKRLDAISQELKTTDAVAVENLIETMETISMSGQYFTTEQQAVLETRFDEHETEWQDLLSQIRTEMDRGTDFNSPDVRILARRWLAGMKSFIQGDHNIYTSLTRMVQQEDPVSWGRMDAATFEYMLKAVSILTLGEMSESLIPRDKIFSPATQHILQLGENAIRQINFDILGTEGMLLGFLADDTNVAAQVLKTSGVTFTEVQPLVTKWLGVRPELPEGWYPSTMPFAPRAKRVIELALDEAKEMGQPYIEPEHLLLGILDEAKESGGLATYILKEELGLDLSQLEQQLRLTTS</sequence>
<reference evidence="5" key="1">
    <citation type="submission" date="2020-10" db="EMBL/GenBank/DDBJ databases">
        <authorList>
            <person name="Castelo-Branco R."/>
            <person name="Eusebio N."/>
            <person name="Adriana R."/>
            <person name="Vieira A."/>
            <person name="Brugerolle De Fraissinette N."/>
            <person name="Rezende De Castro R."/>
            <person name="Schneider M.P."/>
            <person name="Vasconcelos V."/>
            <person name="Leao P.N."/>
        </authorList>
    </citation>
    <scope>NUCLEOTIDE SEQUENCE</scope>
    <source>
        <strain evidence="5">LEGE 11479</strain>
    </source>
</reference>
<dbReference type="SUPFAM" id="SSF81923">
    <property type="entry name" value="Double Clp-N motif"/>
    <property type="match status" value="1"/>
</dbReference>
<dbReference type="Pfam" id="PF07739">
    <property type="entry name" value="TipAS"/>
    <property type="match status" value="1"/>
</dbReference>
<feature type="domain" description="Clp R" evidence="4">
    <location>
        <begin position="243"/>
        <end position="393"/>
    </location>
</feature>
<dbReference type="PANTHER" id="PTHR30204">
    <property type="entry name" value="REDOX-CYCLING DRUG-SENSING TRANSCRIPTIONAL ACTIVATOR SOXR"/>
    <property type="match status" value="1"/>
</dbReference>
<dbReference type="PROSITE" id="PS00552">
    <property type="entry name" value="HTH_MERR_1"/>
    <property type="match status" value="1"/>
</dbReference>
<dbReference type="Gene3D" id="1.10.1660.10">
    <property type="match status" value="1"/>
</dbReference>
<dbReference type="GO" id="GO:0003677">
    <property type="term" value="F:DNA binding"/>
    <property type="evidence" value="ECO:0007669"/>
    <property type="project" value="UniProtKB-KW"/>
</dbReference>
<dbReference type="SMART" id="SM00422">
    <property type="entry name" value="HTH_MERR"/>
    <property type="match status" value="1"/>
</dbReference>
<evidence type="ECO:0000259" key="4">
    <source>
        <dbReference type="PROSITE" id="PS51903"/>
    </source>
</evidence>
<dbReference type="PANTHER" id="PTHR30204:SF90">
    <property type="entry name" value="HTH-TYPE TRANSCRIPTIONAL ACTIVATOR MTA"/>
    <property type="match status" value="1"/>
</dbReference>
<dbReference type="RefSeq" id="WP_193993008.1">
    <property type="nucleotide sequence ID" value="NZ_JADEXP010000072.1"/>
</dbReference>
<dbReference type="InterPro" id="IPR009061">
    <property type="entry name" value="DNA-bd_dom_put_sf"/>
</dbReference>
<dbReference type="GO" id="GO:0003700">
    <property type="term" value="F:DNA-binding transcription factor activity"/>
    <property type="evidence" value="ECO:0007669"/>
    <property type="project" value="InterPro"/>
</dbReference>
<evidence type="ECO:0000313" key="5">
    <source>
        <dbReference type="EMBL" id="MBE9067036.1"/>
    </source>
</evidence>
<evidence type="ECO:0000256" key="1">
    <source>
        <dbReference type="ARBA" id="ARBA00023125"/>
    </source>
</evidence>
<dbReference type="Pfam" id="PF13411">
    <property type="entry name" value="MerR_1"/>
    <property type="match status" value="1"/>
</dbReference>
<accession>A0A928X460</accession>
<evidence type="ECO:0000313" key="6">
    <source>
        <dbReference type="Proteomes" id="UP000615026"/>
    </source>
</evidence>
<feature type="domain" description="HTH merR-type" evidence="3">
    <location>
        <begin position="4"/>
        <end position="73"/>
    </location>
</feature>
<evidence type="ECO:0000256" key="2">
    <source>
        <dbReference type="PROSITE-ProRule" id="PRU01251"/>
    </source>
</evidence>
<dbReference type="InterPro" id="IPR047057">
    <property type="entry name" value="MerR_fam"/>
</dbReference>
<dbReference type="PRINTS" id="PR00040">
    <property type="entry name" value="HTHMERR"/>
</dbReference>
<keyword evidence="6" id="KW-1185">Reference proteome</keyword>
<keyword evidence="2" id="KW-0677">Repeat</keyword>
<dbReference type="PROSITE" id="PS51903">
    <property type="entry name" value="CLP_R"/>
    <property type="match status" value="1"/>
</dbReference>
<gene>
    <name evidence="5" type="ORF">IQ260_10250</name>
</gene>
<dbReference type="Gene3D" id="1.10.1780.10">
    <property type="entry name" value="Clp, N-terminal domain"/>
    <property type="match status" value="1"/>
</dbReference>
<dbReference type="SUPFAM" id="SSF46955">
    <property type="entry name" value="Putative DNA-binding domain"/>
    <property type="match status" value="1"/>
</dbReference>
<dbReference type="InterPro" id="IPR004176">
    <property type="entry name" value="Clp_R_N"/>
</dbReference>
<dbReference type="PROSITE" id="PS50937">
    <property type="entry name" value="HTH_MERR_2"/>
    <property type="match status" value="1"/>
</dbReference>
<name>A0A928X460_LEPEC</name>
<proteinExistence type="predicted"/>
<dbReference type="InterPro" id="IPR012925">
    <property type="entry name" value="TipAS_dom"/>
</dbReference>
<evidence type="ECO:0000259" key="3">
    <source>
        <dbReference type="PROSITE" id="PS50937"/>
    </source>
</evidence>
<comment type="caution">
    <text evidence="5">The sequence shown here is derived from an EMBL/GenBank/DDBJ whole genome shotgun (WGS) entry which is preliminary data.</text>
</comment>
<dbReference type="EMBL" id="JADEXP010000072">
    <property type="protein sequence ID" value="MBE9067036.1"/>
    <property type="molecule type" value="Genomic_DNA"/>
</dbReference>
<dbReference type="InterPro" id="IPR036628">
    <property type="entry name" value="Clp_N_dom_sf"/>
</dbReference>
<dbReference type="CDD" id="cd01106">
    <property type="entry name" value="HTH_TipAL-Mta"/>
    <property type="match status" value="1"/>
</dbReference>
<organism evidence="5 6">
    <name type="scientific">Leptolyngbya cf. ectocarpi LEGE 11479</name>
    <dbReference type="NCBI Taxonomy" id="1828722"/>
    <lineage>
        <taxon>Bacteria</taxon>
        <taxon>Bacillati</taxon>
        <taxon>Cyanobacteriota</taxon>
        <taxon>Cyanophyceae</taxon>
        <taxon>Leptolyngbyales</taxon>
        <taxon>Leptolyngbyaceae</taxon>
        <taxon>Leptolyngbya group</taxon>
        <taxon>Leptolyngbya</taxon>
    </lineage>
</organism>
<dbReference type="AlphaFoldDB" id="A0A928X460"/>
<protein>
    <submittedName>
        <fullName evidence="5">MerR family transcriptional regulator</fullName>
    </submittedName>
</protein>
<keyword evidence="1" id="KW-0238">DNA-binding</keyword>
<dbReference type="Proteomes" id="UP000615026">
    <property type="component" value="Unassembled WGS sequence"/>
</dbReference>
<dbReference type="Pfam" id="PF02861">
    <property type="entry name" value="Clp_N"/>
    <property type="match status" value="1"/>
</dbReference>
<dbReference type="InterPro" id="IPR000551">
    <property type="entry name" value="MerR-type_HTH_dom"/>
</dbReference>